<dbReference type="EMBL" id="FOHA01000005">
    <property type="protein sequence ID" value="SER76680.1"/>
    <property type="molecule type" value="Genomic_DNA"/>
</dbReference>
<organism evidence="2 3">
    <name type="scientific">Isobaculum melis</name>
    <dbReference type="NCBI Taxonomy" id="142588"/>
    <lineage>
        <taxon>Bacteria</taxon>
        <taxon>Bacillati</taxon>
        <taxon>Bacillota</taxon>
        <taxon>Bacilli</taxon>
        <taxon>Lactobacillales</taxon>
        <taxon>Carnobacteriaceae</taxon>
        <taxon>Isobaculum</taxon>
    </lineage>
</organism>
<keyword evidence="1" id="KW-1133">Transmembrane helix</keyword>
<evidence type="ECO:0000313" key="2">
    <source>
        <dbReference type="EMBL" id="SER76680.1"/>
    </source>
</evidence>
<name>A0A1H9RUZ3_9LACT</name>
<evidence type="ECO:0000313" key="3">
    <source>
        <dbReference type="Proteomes" id="UP000198948"/>
    </source>
</evidence>
<sequence>MIKKNASFLFFILIAATMLSYILIKLGSSTIAYSNIPGLVTIILASTYHIVRNSRKNKIE</sequence>
<gene>
    <name evidence="2" type="ORF">SAMN04488559_105110</name>
</gene>
<feature type="transmembrane region" description="Helical" evidence="1">
    <location>
        <begin position="7"/>
        <end position="24"/>
    </location>
</feature>
<keyword evidence="1" id="KW-0812">Transmembrane</keyword>
<dbReference type="Proteomes" id="UP000198948">
    <property type="component" value="Unassembled WGS sequence"/>
</dbReference>
<protein>
    <submittedName>
        <fullName evidence="2">Uncharacterized protein</fullName>
    </submittedName>
</protein>
<evidence type="ECO:0000256" key="1">
    <source>
        <dbReference type="SAM" id="Phobius"/>
    </source>
</evidence>
<proteinExistence type="predicted"/>
<accession>A0A1H9RUZ3</accession>
<keyword evidence="3" id="KW-1185">Reference proteome</keyword>
<keyword evidence="1" id="KW-0472">Membrane</keyword>
<dbReference type="AlphaFoldDB" id="A0A1H9RUZ3"/>
<dbReference type="RefSeq" id="WP_092651221.1">
    <property type="nucleotide sequence ID" value="NZ_FOHA01000005.1"/>
</dbReference>
<reference evidence="2 3" key="1">
    <citation type="submission" date="2016-10" db="EMBL/GenBank/DDBJ databases">
        <authorList>
            <person name="de Groot N.N."/>
        </authorList>
    </citation>
    <scope>NUCLEOTIDE SEQUENCE [LARGE SCALE GENOMIC DNA]</scope>
    <source>
        <strain evidence="2 3">DSM 13760</strain>
    </source>
</reference>
<feature type="transmembrane region" description="Helical" evidence="1">
    <location>
        <begin position="30"/>
        <end position="51"/>
    </location>
</feature>